<evidence type="ECO:0000313" key="3">
    <source>
        <dbReference type="Proteomes" id="UP001523369"/>
    </source>
</evidence>
<comment type="caution">
    <text evidence="2">The sequence shown here is derived from an EMBL/GenBank/DDBJ whole genome shotgun (WGS) entry which is preliminary data.</text>
</comment>
<reference evidence="2 3" key="1">
    <citation type="submission" date="2022-06" db="EMBL/GenBank/DDBJ databases">
        <title>New Species of the Genus Actinoplanes, ActinopZanes ferrugineus.</title>
        <authorList>
            <person name="Ding P."/>
        </authorList>
    </citation>
    <scope>NUCLEOTIDE SEQUENCE [LARGE SCALE GENOMIC DNA]</scope>
    <source>
        <strain evidence="2 3">TRM88003</strain>
    </source>
</reference>
<organism evidence="2 3">
    <name type="scientific">Paractinoplanes aksuensis</name>
    <dbReference type="NCBI Taxonomy" id="2939490"/>
    <lineage>
        <taxon>Bacteria</taxon>
        <taxon>Bacillati</taxon>
        <taxon>Actinomycetota</taxon>
        <taxon>Actinomycetes</taxon>
        <taxon>Micromonosporales</taxon>
        <taxon>Micromonosporaceae</taxon>
        <taxon>Paractinoplanes</taxon>
    </lineage>
</organism>
<dbReference type="Gene3D" id="3.90.50.10">
    <property type="entry name" value="Photosynthetic Reaction Center, subunit H, domain 2"/>
    <property type="match status" value="1"/>
</dbReference>
<dbReference type="InterPro" id="IPR027275">
    <property type="entry name" value="PRC-brl_dom"/>
</dbReference>
<dbReference type="InterPro" id="IPR011033">
    <property type="entry name" value="PRC_barrel-like_sf"/>
</dbReference>
<dbReference type="RefSeq" id="WP_253237692.1">
    <property type="nucleotide sequence ID" value="NZ_JAMYJR010000013.1"/>
</dbReference>
<proteinExistence type="predicted"/>
<dbReference type="Proteomes" id="UP001523369">
    <property type="component" value="Unassembled WGS sequence"/>
</dbReference>
<dbReference type="Pfam" id="PF05239">
    <property type="entry name" value="PRC"/>
    <property type="match status" value="1"/>
</dbReference>
<gene>
    <name evidence="2" type="ORF">M1L60_13285</name>
</gene>
<sequence length="125" mass="13382">MIAQGDLQYLNGVDVCAPDGTKIGSAGRVYLDDRTGAPEWISVRIGVTGAEEFFLPLEEATLADDRLEVPFDRARIEGGPRVDGGGITTADEDKLATYYGLGSGPARLRKYTVTEQQPAAAQHGR</sequence>
<keyword evidence="3" id="KW-1185">Reference proteome</keyword>
<name>A0ABT1DL63_9ACTN</name>
<protein>
    <recommendedName>
        <fullName evidence="1">PRC-barrel domain-containing protein</fullName>
    </recommendedName>
</protein>
<dbReference type="EMBL" id="JAMYJR010000013">
    <property type="protein sequence ID" value="MCO8271567.1"/>
    <property type="molecule type" value="Genomic_DNA"/>
</dbReference>
<dbReference type="InterPro" id="IPR014747">
    <property type="entry name" value="Bac_photo_RC_H_C"/>
</dbReference>
<dbReference type="SUPFAM" id="SSF50346">
    <property type="entry name" value="PRC-barrel domain"/>
    <property type="match status" value="1"/>
</dbReference>
<evidence type="ECO:0000313" key="2">
    <source>
        <dbReference type="EMBL" id="MCO8271567.1"/>
    </source>
</evidence>
<feature type="domain" description="PRC-barrel" evidence="1">
    <location>
        <begin position="10"/>
        <end position="74"/>
    </location>
</feature>
<accession>A0ABT1DL63</accession>
<evidence type="ECO:0000259" key="1">
    <source>
        <dbReference type="Pfam" id="PF05239"/>
    </source>
</evidence>